<dbReference type="EMBL" id="JBGMDY010000006">
    <property type="protein sequence ID" value="KAL2329792.1"/>
    <property type="molecule type" value="Genomic_DNA"/>
</dbReference>
<protein>
    <submittedName>
        <fullName evidence="2">Uncharacterized protein</fullName>
    </submittedName>
</protein>
<dbReference type="Proteomes" id="UP001603857">
    <property type="component" value="Unassembled WGS sequence"/>
</dbReference>
<sequence>MEEMVKNRRKIEGNRPQLSEGASSGATTPRDEFLKPRAYSRSSAISWKKTQSEFGNFLEGYTVEHIVEQLYYDESHGQSESKIVVNDNSFGLTTFRFDMENESSNINFVIH</sequence>
<keyword evidence="3" id="KW-1185">Reference proteome</keyword>
<organism evidence="2 3">
    <name type="scientific">Flemingia macrophylla</name>
    <dbReference type="NCBI Taxonomy" id="520843"/>
    <lineage>
        <taxon>Eukaryota</taxon>
        <taxon>Viridiplantae</taxon>
        <taxon>Streptophyta</taxon>
        <taxon>Embryophyta</taxon>
        <taxon>Tracheophyta</taxon>
        <taxon>Spermatophyta</taxon>
        <taxon>Magnoliopsida</taxon>
        <taxon>eudicotyledons</taxon>
        <taxon>Gunneridae</taxon>
        <taxon>Pentapetalae</taxon>
        <taxon>rosids</taxon>
        <taxon>fabids</taxon>
        <taxon>Fabales</taxon>
        <taxon>Fabaceae</taxon>
        <taxon>Papilionoideae</taxon>
        <taxon>50 kb inversion clade</taxon>
        <taxon>NPAAA clade</taxon>
        <taxon>indigoferoid/millettioid clade</taxon>
        <taxon>Phaseoleae</taxon>
        <taxon>Flemingia</taxon>
    </lineage>
</organism>
<evidence type="ECO:0000313" key="3">
    <source>
        <dbReference type="Proteomes" id="UP001603857"/>
    </source>
</evidence>
<feature type="region of interest" description="Disordered" evidence="1">
    <location>
        <begin position="1"/>
        <end position="40"/>
    </location>
</feature>
<name>A0ABD1M2C5_9FABA</name>
<evidence type="ECO:0000256" key="1">
    <source>
        <dbReference type="SAM" id="MobiDB-lite"/>
    </source>
</evidence>
<feature type="compositionally biased region" description="Polar residues" evidence="1">
    <location>
        <begin position="16"/>
        <end position="27"/>
    </location>
</feature>
<comment type="caution">
    <text evidence="2">The sequence shown here is derived from an EMBL/GenBank/DDBJ whole genome shotgun (WGS) entry which is preliminary data.</text>
</comment>
<accession>A0ABD1M2C5</accession>
<reference evidence="2 3" key="1">
    <citation type="submission" date="2024-08" db="EMBL/GenBank/DDBJ databases">
        <title>Insights into the chromosomal genome structure of Flemingia macrophylla.</title>
        <authorList>
            <person name="Ding Y."/>
            <person name="Zhao Y."/>
            <person name="Bi W."/>
            <person name="Wu M."/>
            <person name="Zhao G."/>
            <person name="Gong Y."/>
            <person name="Li W."/>
            <person name="Zhang P."/>
        </authorList>
    </citation>
    <scope>NUCLEOTIDE SEQUENCE [LARGE SCALE GENOMIC DNA]</scope>
    <source>
        <strain evidence="2">DYQJB</strain>
        <tissue evidence="2">Leaf</tissue>
    </source>
</reference>
<feature type="compositionally biased region" description="Basic and acidic residues" evidence="1">
    <location>
        <begin position="1"/>
        <end position="13"/>
    </location>
</feature>
<proteinExistence type="predicted"/>
<gene>
    <name evidence="2" type="ORF">Fmac_017373</name>
</gene>
<dbReference type="AlphaFoldDB" id="A0ABD1M2C5"/>
<evidence type="ECO:0000313" key="2">
    <source>
        <dbReference type="EMBL" id="KAL2329792.1"/>
    </source>
</evidence>